<dbReference type="SUPFAM" id="SSF51445">
    <property type="entry name" value="(Trans)glycosidases"/>
    <property type="match status" value="1"/>
</dbReference>
<reference evidence="3 4" key="1">
    <citation type="submission" date="2020-10" db="EMBL/GenBank/DDBJ databases">
        <title>Blautia liquoris sp.nov., isolated from the mud in a fermentation cellar used for the production of Chinese strong-flavoured liquor.</title>
        <authorList>
            <person name="Lu L."/>
        </authorList>
    </citation>
    <scope>NUCLEOTIDE SEQUENCE [LARGE SCALE GENOMIC DNA]</scope>
    <source>
        <strain evidence="3 4">LZLJ-3</strain>
    </source>
</reference>
<feature type="domain" description="Putative collagen-binding" evidence="1">
    <location>
        <begin position="349"/>
        <end position="434"/>
    </location>
</feature>
<organism evidence="3 4">
    <name type="scientific">Blautia liquoris</name>
    <dbReference type="NCBI Taxonomy" id="2779518"/>
    <lineage>
        <taxon>Bacteria</taxon>
        <taxon>Bacillati</taxon>
        <taxon>Bacillota</taxon>
        <taxon>Clostridia</taxon>
        <taxon>Lachnospirales</taxon>
        <taxon>Lachnospiraceae</taxon>
        <taxon>Blautia</taxon>
    </lineage>
</organism>
<feature type="domain" description="Apiosidase-like catalytic" evidence="2">
    <location>
        <begin position="13"/>
        <end position="342"/>
    </location>
</feature>
<dbReference type="RefSeq" id="WP_193734988.1">
    <property type="nucleotide sequence ID" value="NZ_CP063304.1"/>
</dbReference>
<evidence type="ECO:0000313" key="4">
    <source>
        <dbReference type="Proteomes" id="UP000593601"/>
    </source>
</evidence>
<dbReference type="GO" id="GO:0016787">
    <property type="term" value="F:hydrolase activity"/>
    <property type="evidence" value="ECO:0007669"/>
    <property type="project" value="UniProtKB-KW"/>
</dbReference>
<evidence type="ECO:0000259" key="1">
    <source>
        <dbReference type="Pfam" id="PF12904"/>
    </source>
</evidence>
<keyword evidence="3" id="KW-0378">Hydrolase</keyword>
<dbReference type="Pfam" id="PF12904">
    <property type="entry name" value="Collagen_bind_2"/>
    <property type="match status" value="1"/>
</dbReference>
<sequence>MTEKNGMRLEVCDNGRYLLKEGNPFFWLADTAWLIFEKLDEAEAELYLRNRKEKGFNVIQATLIHKWPERNKDGDTPLIQNDFMQIDETGAFWKRVETIVDIAASMDIYMALLPAWGSIVKKGYLNSENADHYLEFLIRHFGNKKNVIWLIGGDVKGEEAIDLFIHIGMRLKNECRDQLIGFHPFGRTSSSFWFHEMPWLDFNMFQSGHRRYDQVNLKAWDDNEGTPYYGEDNYKYVAHDLSLLPIKPTLDGEPSYEQIPQGLHDEKEPKWQSWDIRRYAYWSTFAGAFGHTYGSNAVMQFYTQTDKEGAYGITRSWQEEKDNIGSFCMGHLRKLMESVDFINGRAKEDLLVSANKEKYEHISVFAGDDFIFCYDYLGIPFTLDLSSYHGNMKFYYMDPLSGGYGYEGSVTGETKVRFSPPEKLEGHNDWVLVLLLEKQEIKTGRCS</sequence>
<protein>
    <submittedName>
        <fullName evidence="3">Glycoside hydrolase family 140 protein</fullName>
    </submittedName>
</protein>
<dbReference type="AlphaFoldDB" id="A0A7M2RE98"/>
<dbReference type="PANTHER" id="PTHR37836">
    <property type="entry name" value="LMO1036 PROTEIN"/>
    <property type="match status" value="1"/>
</dbReference>
<dbReference type="KEGG" id="bliq:INP51_11505"/>
<accession>A0A7M2RE98</accession>
<dbReference type="EMBL" id="CP063304">
    <property type="protein sequence ID" value="QOV18626.1"/>
    <property type="molecule type" value="Genomic_DNA"/>
</dbReference>
<evidence type="ECO:0000313" key="3">
    <source>
        <dbReference type="EMBL" id="QOV18626.1"/>
    </source>
</evidence>
<keyword evidence="4" id="KW-1185">Reference proteome</keyword>
<dbReference type="InterPro" id="IPR025277">
    <property type="entry name" value="Apiosidase-like_cat_dom"/>
</dbReference>
<dbReference type="Proteomes" id="UP000593601">
    <property type="component" value="Chromosome"/>
</dbReference>
<dbReference type="PANTHER" id="PTHR37836:SF3">
    <property type="entry name" value="ENDOGLUCANASE"/>
    <property type="match status" value="1"/>
</dbReference>
<dbReference type="InterPro" id="IPR017853">
    <property type="entry name" value="GH"/>
</dbReference>
<gene>
    <name evidence="3" type="ORF">INP51_11505</name>
</gene>
<evidence type="ECO:0000259" key="2">
    <source>
        <dbReference type="Pfam" id="PF13204"/>
    </source>
</evidence>
<proteinExistence type="predicted"/>
<dbReference type="Pfam" id="PF13204">
    <property type="entry name" value="Apiosidase"/>
    <property type="match status" value="1"/>
</dbReference>
<name>A0A7M2RE98_9FIRM</name>
<dbReference type="Gene3D" id="3.20.20.80">
    <property type="entry name" value="Glycosidases"/>
    <property type="match status" value="1"/>
</dbReference>
<dbReference type="InterPro" id="IPR024749">
    <property type="entry name" value="Collagen-bd_put"/>
</dbReference>